<reference evidence="8" key="1">
    <citation type="journal article" date="2020" name="Stud. Mycol.">
        <title>101 Dothideomycetes genomes: a test case for predicting lifestyles and emergence of pathogens.</title>
        <authorList>
            <person name="Haridas S."/>
            <person name="Albert R."/>
            <person name="Binder M."/>
            <person name="Bloem J."/>
            <person name="Labutti K."/>
            <person name="Salamov A."/>
            <person name="Andreopoulos B."/>
            <person name="Baker S."/>
            <person name="Barry K."/>
            <person name="Bills G."/>
            <person name="Bluhm B."/>
            <person name="Cannon C."/>
            <person name="Castanera R."/>
            <person name="Culley D."/>
            <person name="Daum C."/>
            <person name="Ezra D."/>
            <person name="Gonzalez J."/>
            <person name="Henrissat B."/>
            <person name="Kuo A."/>
            <person name="Liang C."/>
            <person name="Lipzen A."/>
            <person name="Lutzoni F."/>
            <person name="Magnuson J."/>
            <person name="Mondo S."/>
            <person name="Nolan M."/>
            <person name="Ohm R."/>
            <person name="Pangilinan J."/>
            <person name="Park H.-J."/>
            <person name="Ramirez L."/>
            <person name="Alfaro M."/>
            <person name="Sun H."/>
            <person name="Tritt A."/>
            <person name="Yoshinaga Y."/>
            <person name="Zwiers L.-H."/>
            <person name="Turgeon B."/>
            <person name="Goodwin S."/>
            <person name="Spatafora J."/>
            <person name="Crous P."/>
            <person name="Grigoriev I."/>
        </authorList>
    </citation>
    <scope>NUCLEOTIDE SEQUENCE</scope>
    <source>
        <strain evidence="8">CBS 107.79</strain>
    </source>
</reference>
<gene>
    <name evidence="8" type="ORF">BU23DRAFT_574400</name>
</gene>
<name>A0A6A5UT03_9PLEO</name>
<evidence type="ECO:0000313" key="9">
    <source>
        <dbReference type="Proteomes" id="UP000800036"/>
    </source>
</evidence>
<dbReference type="Proteomes" id="UP000800036">
    <property type="component" value="Unassembled WGS sequence"/>
</dbReference>
<protein>
    <recommendedName>
        <fullName evidence="2">ferric-chelate reductase (NADPH)</fullName>
        <ecNumber evidence="2">1.16.1.9</ecNumber>
    </recommendedName>
</protein>
<proteinExistence type="predicted"/>
<feature type="domain" description="FAD-binding 8" evidence="7">
    <location>
        <begin position="122"/>
        <end position="203"/>
    </location>
</feature>
<keyword evidence="6" id="KW-1133">Transmembrane helix</keyword>
<evidence type="ECO:0000313" key="8">
    <source>
        <dbReference type="EMBL" id="KAF1966036.1"/>
    </source>
</evidence>
<organism evidence="8 9">
    <name type="scientific">Bimuria novae-zelandiae CBS 107.79</name>
    <dbReference type="NCBI Taxonomy" id="1447943"/>
    <lineage>
        <taxon>Eukaryota</taxon>
        <taxon>Fungi</taxon>
        <taxon>Dikarya</taxon>
        <taxon>Ascomycota</taxon>
        <taxon>Pezizomycotina</taxon>
        <taxon>Dothideomycetes</taxon>
        <taxon>Pleosporomycetidae</taxon>
        <taxon>Pleosporales</taxon>
        <taxon>Massarineae</taxon>
        <taxon>Didymosphaeriaceae</taxon>
        <taxon>Bimuria</taxon>
    </lineage>
</organism>
<dbReference type="GO" id="GO:0015677">
    <property type="term" value="P:copper ion import"/>
    <property type="evidence" value="ECO:0007669"/>
    <property type="project" value="TreeGrafter"/>
</dbReference>
<sequence>MHVSVHFFLALLARGIESSRDISLLLAFIALVLLCVVAELQKATGRMFEPLIKIHIGFSLVFVASLTTYAWNSSRVILLVFLGLSIAFWFLKIGQTLYRTVVTGIIKFDIKRPEYCKIPVVDALHINIRLGKELQIHPGQYVYLRVLGLKRCKLSVVQSHPLFICWWRDHEIAILLERQGGLSRLLEPTGESTKLFIEGPYGIKIDLSPYSTMLFCATGVGIAALLPFI</sequence>
<evidence type="ECO:0000256" key="4">
    <source>
        <dbReference type="ARBA" id="ARBA00022475"/>
    </source>
</evidence>
<dbReference type="PANTHER" id="PTHR32361">
    <property type="entry name" value="FERRIC/CUPRIC REDUCTASE TRANSMEMBRANE COMPONENT"/>
    <property type="match status" value="1"/>
</dbReference>
<dbReference type="EMBL" id="ML976752">
    <property type="protein sequence ID" value="KAF1966036.1"/>
    <property type="molecule type" value="Genomic_DNA"/>
</dbReference>
<evidence type="ECO:0000256" key="3">
    <source>
        <dbReference type="ARBA" id="ARBA00022448"/>
    </source>
</evidence>
<dbReference type="GO" id="GO:0052851">
    <property type="term" value="F:ferric-chelate reductase (NADPH) activity"/>
    <property type="evidence" value="ECO:0007669"/>
    <property type="project" value="UniProtKB-EC"/>
</dbReference>
<evidence type="ECO:0000256" key="5">
    <source>
        <dbReference type="ARBA" id="ARBA00048483"/>
    </source>
</evidence>
<dbReference type="PANTHER" id="PTHR32361:SF23">
    <property type="entry name" value="FERRIC-CHELATE REDUCTASE"/>
    <property type="match status" value="1"/>
</dbReference>
<dbReference type="GO" id="GO:0006826">
    <property type="term" value="P:iron ion transport"/>
    <property type="evidence" value="ECO:0007669"/>
    <property type="project" value="TreeGrafter"/>
</dbReference>
<keyword evidence="6" id="KW-0472">Membrane</keyword>
<dbReference type="AlphaFoldDB" id="A0A6A5UT03"/>
<evidence type="ECO:0000256" key="2">
    <source>
        <dbReference type="ARBA" id="ARBA00012668"/>
    </source>
</evidence>
<evidence type="ECO:0000256" key="1">
    <source>
        <dbReference type="ARBA" id="ARBA00004651"/>
    </source>
</evidence>
<keyword evidence="3" id="KW-0813">Transport</keyword>
<feature type="transmembrane region" description="Helical" evidence="6">
    <location>
        <begin position="25"/>
        <end position="40"/>
    </location>
</feature>
<dbReference type="InterPro" id="IPR017938">
    <property type="entry name" value="Riboflavin_synthase-like_b-brl"/>
</dbReference>
<comment type="subcellular location">
    <subcellularLocation>
        <location evidence="1">Cell membrane</location>
        <topology evidence="1">Multi-pass membrane protein</topology>
    </subcellularLocation>
</comment>
<keyword evidence="4" id="KW-1003">Cell membrane</keyword>
<dbReference type="SUPFAM" id="SSF63380">
    <property type="entry name" value="Riboflavin synthase domain-like"/>
    <property type="match status" value="1"/>
</dbReference>
<dbReference type="InterPro" id="IPR051410">
    <property type="entry name" value="Ferric/Cupric_Reductase"/>
</dbReference>
<evidence type="ECO:0000256" key="6">
    <source>
        <dbReference type="SAM" id="Phobius"/>
    </source>
</evidence>
<accession>A0A6A5UT03</accession>
<feature type="transmembrane region" description="Helical" evidence="6">
    <location>
        <begin position="77"/>
        <end position="98"/>
    </location>
</feature>
<keyword evidence="9" id="KW-1185">Reference proteome</keyword>
<dbReference type="GO" id="GO:0006879">
    <property type="term" value="P:intracellular iron ion homeostasis"/>
    <property type="evidence" value="ECO:0007669"/>
    <property type="project" value="TreeGrafter"/>
</dbReference>
<keyword evidence="6" id="KW-0812">Transmembrane</keyword>
<dbReference type="Pfam" id="PF08022">
    <property type="entry name" value="FAD_binding_8"/>
    <property type="match status" value="1"/>
</dbReference>
<feature type="transmembrane region" description="Helical" evidence="6">
    <location>
        <begin position="52"/>
        <end position="71"/>
    </location>
</feature>
<evidence type="ECO:0000259" key="7">
    <source>
        <dbReference type="Pfam" id="PF08022"/>
    </source>
</evidence>
<dbReference type="InterPro" id="IPR013112">
    <property type="entry name" value="FAD-bd_8"/>
</dbReference>
<comment type="catalytic activity">
    <reaction evidence="5">
        <text>2 a Fe(II)-siderophore + NADP(+) + H(+) = 2 a Fe(III)-siderophore + NADPH</text>
        <dbReference type="Rhea" id="RHEA:28795"/>
        <dbReference type="Rhea" id="RHEA-COMP:11342"/>
        <dbReference type="Rhea" id="RHEA-COMP:11344"/>
        <dbReference type="ChEBI" id="CHEBI:15378"/>
        <dbReference type="ChEBI" id="CHEBI:29033"/>
        <dbReference type="ChEBI" id="CHEBI:29034"/>
        <dbReference type="ChEBI" id="CHEBI:57783"/>
        <dbReference type="ChEBI" id="CHEBI:58349"/>
        <dbReference type="EC" id="1.16.1.9"/>
    </reaction>
</comment>
<dbReference type="OrthoDB" id="4494341at2759"/>
<dbReference type="EC" id="1.16.1.9" evidence="2"/>
<dbReference type="GO" id="GO:0005886">
    <property type="term" value="C:plasma membrane"/>
    <property type="evidence" value="ECO:0007669"/>
    <property type="project" value="UniProtKB-SubCell"/>
</dbReference>